<dbReference type="SUPFAM" id="SSF51182">
    <property type="entry name" value="RmlC-like cupins"/>
    <property type="match status" value="1"/>
</dbReference>
<organism evidence="1 2">
    <name type="scientific">Blautia producta</name>
    <dbReference type="NCBI Taxonomy" id="33035"/>
    <lineage>
        <taxon>Bacteria</taxon>
        <taxon>Bacillati</taxon>
        <taxon>Bacillota</taxon>
        <taxon>Clostridia</taxon>
        <taxon>Lachnospirales</taxon>
        <taxon>Lachnospiraceae</taxon>
        <taxon>Blautia</taxon>
    </lineage>
</organism>
<dbReference type="RefSeq" id="WP_130181476.1">
    <property type="nucleotide sequence ID" value="NZ_CP035945.1"/>
</dbReference>
<proteinExistence type="predicted"/>
<evidence type="ECO:0000313" key="2">
    <source>
        <dbReference type="Proteomes" id="UP000289794"/>
    </source>
</evidence>
<dbReference type="InterPro" id="IPR014710">
    <property type="entry name" value="RmlC-like_jellyroll"/>
</dbReference>
<evidence type="ECO:0000313" key="1">
    <source>
        <dbReference type="EMBL" id="QBE97848.1"/>
    </source>
</evidence>
<dbReference type="AlphaFoldDB" id="A0A4V0Z7S8"/>
<gene>
    <name evidence="1" type="ORF">PMF13cell1_03411</name>
</gene>
<protein>
    <recommendedName>
        <fullName evidence="3">Cupin domain-containing protein</fullName>
    </recommendedName>
</protein>
<name>A0A4V0Z7S8_9FIRM</name>
<dbReference type="KEGG" id="bpro:PMF13cell1_03411"/>
<dbReference type="InterPro" id="IPR011051">
    <property type="entry name" value="RmlC_Cupin_sf"/>
</dbReference>
<dbReference type="EMBL" id="CP035945">
    <property type="protein sequence ID" value="QBE97848.1"/>
    <property type="molecule type" value="Genomic_DNA"/>
</dbReference>
<dbReference type="Proteomes" id="UP000289794">
    <property type="component" value="Chromosome"/>
</dbReference>
<sequence>MTKYTLHPIHIDPEKTWLMDFDEYYGGKKTYSKYLIEPYGPYQHNELLDTVYVDPNHEMCYHEHTRGVETFLVDGGSVLTEICGKKAVCTKGDIVHLAAYTPHKFTWIDAGTIWRELFQETQMGEDCIANLRFKEYNKTEFDMAKDGQSTDSLYYTYTPVTEAVPKEQIYQIRPYNSGLCIYKFEGCELRQKVARWETKGHKEIWQLCMESGFQLSWSAQNPFYSLFIVQEGSVEVRIDGMEPFTAKERDVLHIPTHLSGEITAPDKAVLFDYNCEGFGLRAIEELYALYAADPKKAETEAEAILSKHKCYVRGHLIK</sequence>
<accession>A0A4V0Z7S8</accession>
<reference evidence="1 2" key="1">
    <citation type="submission" date="2019-01" db="EMBL/GenBank/DDBJ databases">
        <title>PMF-metabolizing Aryl O-demethylase.</title>
        <authorList>
            <person name="Kim M."/>
        </authorList>
    </citation>
    <scope>NUCLEOTIDE SEQUENCE [LARGE SCALE GENOMIC DNA]</scope>
    <source>
        <strain evidence="1 2">PMF1</strain>
    </source>
</reference>
<evidence type="ECO:0008006" key="3">
    <source>
        <dbReference type="Google" id="ProtNLM"/>
    </source>
</evidence>
<dbReference type="CDD" id="cd02208">
    <property type="entry name" value="cupin_RmlC-like"/>
    <property type="match status" value="1"/>
</dbReference>
<dbReference type="Gene3D" id="2.60.120.10">
    <property type="entry name" value="Jelly Rolls"/>
    <property type="match status" value="2"/>
</dbReference>